<dbReference type="InterPro" id="IPR027417">
    <property type="entry name" value="P-loop_NTPase"/>
</dbReference>
<sequence length="210" mass="23619">MIYSKGRNYLLTHAPKTGGTALMLALEARAMADDIIVGDTPKGKARAKRQKSLQTAGRLWKHATRADLAGLVDGAPFAVSLVRNPWDRVVSYYHWLRAQQFTHRAVALAKDETFETFVLTPWLQDSLRAHPYAHYVTDETGVEQCDAFIRLEHLTDDLAPFEAHLGFKLEVGRANASQRDADYRGYFSNTTRDVIADVCAQDIARFGYVF</sequence>
<name>A0A0U1NME0_9RHOB</name>
<dbReference type="Gene3D" id="3.40.50.300">
    <property type="entry name" value="P-loop containing nucleotide triphosphate hydrolases"/>
    <property type="match status" value="1"/>
</dbReference>
<keyword evidence="2" id="KW-1185">Reference proteome</keyword>
<evidence type="ECO:0008006" key="3">
    <source>
        <dbReference type="Google" id="ProtNLM"/>
    </source>
</evidence>
<evidence type="ECO:0000313" key="1">
    <source>
        <dbReference type="EMBL" id="CRK75877.1"/>
    </source>
</evidence>
<gene>
    <name evidence="1" type="ORF">NIG5292_01933</name>
</gene>
<dbReference type="SUPFAM" id="SSF52540">
    <property type="entry name" value="P-loop containing nucleoside triphosphate hydrolases"/>
    <property type="match status" value="1"/>
</dbReference>
<evidence type="ECO:0000313" key="2">
    <source>
        <dbReference type="Proteomes" id="UP000048949"/>
    </source>
</evidence>
<reference evidence="1 2" key="1">
    <citation type="submission" date="2015-04" db="EMBL/GenBank/DDBJ databases">
        <authorList>
            <person name="Syromyatnikov M.Y."/>
            <person name="Popov V.N."/>
        </authorList>
    </citation>
    <scope>NUCLEOTIDE SEQUENCE [LARGE SCALE GENOMIC DNA]</scope>
    <source>
        <strain evidence="1 2">CECT 5292</strain>
    </source>
</reference>
<dbReference type="Proteomes" id="UP000048949">
    <property type="component" value="Unassembled WGS sequence"/>
</dbReference>
<dbReference type="RefSeq" id="WP_048599300.1">
    <property type="nucleotide sequence ID" value="NZ_CBFHGK010000016.1"/>
</dbReference>
<dbReference type="STRING" id="282199.GCA_001049735_01932"/>
<organism evidence="1 2">
    <name type="scientific">Nereida ignava</name>
    <dbReference type="NCBI Taxonomy" id="282199"/>
    <lineage>
        <taxon>Bacteria</taxon>
        <taxon>Pseudomonadati</taxon>
        <taxon>Pseudomonadota</taxon>
        <taxon>Alphaproteobacteria</taxon>
        <taxon>Rhodobacterales</taxon>
        <taxon>Roseobacteraceae</taxon>
        <taxon>Nereida</taxon>
    </lineage>
</organism>
<dbReference type="EMBL" id="CVQV01000010">
    <property type="protein sequence ID" value="CRK75877.1"/>
    <property type="molecule type" value="Genomic_DNA"/>
</dbReference>
<protein>
    <recommendedName>
        <fullName evidence="3">Sulfotransferase family protein</fullName>
    </recommendedName>
</protein>
<dbReference type="OrthoDB" id="288532at2"/>
<proteinExistence type="predicted"/>
<dbReference type="AlphaFoldDB" id="A0A0U1NME0"/>
<accession>A0A0U1NME0</accession>